<dbReference type="GeneTree" id="ENSGT01090000259985"/>
<evidence type="ECO:0000256" key="6">
    <source>
        <dbReference type="ARBA" id="ARBA00023027"/>
    </source>
</evidence>
<dbReference type="InterPro" id="IPR000157">
    <property type="entry name" value="TIR_dom"/>
</dbReference>
<dbReference type="PROSITE" id="PS50104">
    <property type="entry name" value="TIR"/>
    <property type="match status" value="1"/>
</dbReference>
<dbReference type="OMA" id="YPHIIQD"/>
<comment type="similarity">
    <text evidence="2">Belongs to the interleukin-1 receptor family.</text>
</comment>
<dbReference type="GO" id="GO:0016020">
    <property type="term" value="C:membrane"/>
    <property type="evidence" value="ECO:0007669"/>
    <property type="project" value="UniProtKB-SubCell"/>
</dbReference>
<keyword evidence="9" id="KW-0325">Glycoprotein</keyword>
<dbReference type="InterPro" id="IPR035897">
    <property type="entry name" value="Toll_tir_struct_dom_sf"/>
</dbReference>
<evidence type="ECO:0000256" key="2">
    <source>
        <dbReference type="ARBA" id="ARBA00009752"/>
    </source>
</evidence>
<accession>A0A3P9Q6N2</accession>
<dbReference type="InterPro" id="IPR036179">
    <property type="entry name" value="Ig-like_dom_sf"/>
</dbReference>
<sequence>MKKRKYPKHHFWLVLKKKRKELVRCKDLHYLPPTKSTSLWFWRRSMRTGIVLFYFFFPTIAKGCCGKNRQQRILTDQPFHHYKAVEGEVFVMPCDPSEKSPVKRAGADDGKACGEEFVAKDAGENRSFTGSNSTLQVIAKTSLRCFEPEESSVMLLVDIGGRIPCPGHACYNNTGVVWYKKNRPVSIARDSCVEDGELQLCTVYREDTGVFYCDRRITEQGVAWVFRRAVHVKVIPFSEANSLPVVKYPAVNMTEEVELGQPHNLTCEVDFDFEVNISRKVEWFMNYGGDMDNMTLLDTKRHQEVLFSEIKVTQTYGIKEVTPQHLKHAYTCFASNAVGNNSVTIKLKQKKQGKWPSLVGYPFGCFLLVVSLGIILHVKWVELQLIFRSRFQFGKDDEEKEFDVFVSYVWTGPSAEAVNGLTISSKPYSDAGEMQSREEPIEMRLPRVLEDQWGYRVCLLERDILPGGAYTNDVVLTINRSRMLICVLSAEYFASSNAVFVLESGVKALLQNSALKMLLIWTRGTSASFTQPEPPLPKLVQRALKVLPSLQWSTDAPSTAARSFWISLQKAMPADRARPASRVQCEA</sequence>
<dbReference type="STRING" id="8081.ENSPREP00000029473"/>
<dbReference type="Pfam" id="PF01582">
    <property type="entry name" value="TIR"/>
    <property type="match status" value="1"/>
</dbReference>
<dbReference type="InterPro" id="IPR007110">
    <property type="entry name" value="Ig-like_dom"/>
</dbReference>
<feature type="domain" description="Ig-like" evidence="13">
    <location>
        <begin position="249"/>
        <end position="344"/>
    </location>
</feature>
<proteinExistence type="inferred from homology"/>
<dbReference type="PANTHER" id="PTHR11890">
    <property type="entry name" value="INTERLEUKIN-1 RECEPTOR FAMILY MEMBER"/>
    <property type="match status" value="1"/>
</dbReference>
<protein>
    <submittedName>
        <fullName evidence="14">Interleukin-18 receptor accessory protein</fullName>
    </submittedName>
</protein>
<dbReference type="FunFam" id="2.60.40.10:FF:000284">
    <property type="entry name" value="interleukin-1 receptor accessory protein-like 1"/>
    <property type="match status" value="1"/>
</dbReference>
<reference evidence="15" key="1">
    <citation type="submission" date="2013-11" db="EMBL/GenBank/DDBJ databases">
        <title>The genomic landscape of the Guanapo guppy.</title>
        <authorList>
            <person name="Kuenstner A."/>
            <person name="Dreyer C."/>
        </authorList>
    </citation>
    <scope>NUCLEOTIDE SEQUENCE</scope>
    <source>
        <strain evidence="15">Guanapo</strain>
    </source>
</reference>
<dbReference type="InterPro" id="IPR003599">
    <property type="entry name" value="Ig_sub"/>
</dbReference>
<evidence type="ECO:0000313" key="14">
    <source>
        <dbReference type="Ensembl" id="ENSPREP00000029473.1"/>
    </source>
</evidence>
<dbReference type="GO" id="GO:0016787">
    <property type="term" value="F:hydrolase activity"/>
    <property type="evidence" value="ECO:0007669"/>
    <property type="project" value="UniProtKB-KW"/>
</dbReference>
<dbReference type="AlphaFoldDB" id="A0A3P9Q6N2"/>
<evidence type="ECO:0000256" key="8">
    <source>
        <dbReference type="ARBA" id="ARBA00023170"/>
    </source>
</evidence>
<comment type="subcellular location">
    <subcellularLocation>
        <location evidence="1">Membrane</location>
        <topology evidence="1">Single-pass type I membrane protein</topology>
    </subcellularLocation>
</comment>
<evidence type="ECO:0000256" key="4">
    <source>
        <dbReference type="ARBA" id="ARBA00022801"/>
    </source>
</evidence>
<evidence type="ECO:0000256" key="1">
    <source>
        <dbReference type="ARBA" id="ARBA00004479"/>
    </source>
</evidence>
<keyword evidence="4" id="KW-0378">Hydrolase</keyword>
<evidence type="ECO:0000259" key="12">
    <source>
        <dbReference type="PROSITE" id="PS50104"/>
    </source>
</evidence>
<keyword evidence="7" id="KW-1015">Disulfide bond</keyword>
<keyword evidence="5 11" id="KW-1133">Transmembrane helix</keyword>
<keyword evidence="8" id="KW-0675">Receptor</keyword>
<dbReference type="Bgee" id="ENSPREG00000019965">
    <property type="expression patterns" value="Expressed in caudal fin and 1 other cell type or tissue"/>
</dbReference>
<dbReference type="PROSITE" id="PS50835">
    <property type="entry name" value="IG_LIKE"/>
    <property type="match status" value="1"/>
</dbReference>
<evidence type="ECO:0000256" key="11">
    <source>
        <dbReference type="SAM" id="Phobius"/>
    </source>
</evidence>
<dbReference type="SUPFAM" id="SSF52200">
    <property type="entry name" value="Toll/Interleukin receptor TIR domain"/>
    <property type="match status" value="1"/>
</dbReference>
<evidence type="ECO:0000256" key="5">
    <source>
        <dbReference type="ARBA" id="ARBA00022989"/>
    </source>
</evidence>
<feature type="domain" description="TIR" evidence="12">
    <location>
        <begin position="400"/>
        <end position="572"/>
    </location>
</feature>
<keyword evidence="10" id="KW-0393">Immunoglobulin domain</keyword>
<dbReference type="Ensembl" id="ENSPRET00000029807.1">
    <property type="protein sequence ID" value="ENSPREP00000029473.1"/>
    <property type="gene ID" value="ENSPREG00000019965.1"/>
</dbReference>
<evidence type="ECO:0000259" key="13">
    <source>
        <dbReference type="PROSITE" id="PS50835"/>
    </source>
</evidence>
<evidence type="ECO:0000256" key="3">
    <source>
        <dbReference type="ARBA" id="ARBA00022692"/>
    </source>
</evidence>
<dbReference type="PANTHER" id="PTHR11890:SF23">
    <property type="entry name" value="INTERLEUKIN-18 RECEPTOR ACCESSORY PROTEIN"/>
    <property type="match status" value="1"/>
</dbReference>
<reference evidence="14" key="3">
    <citation type="submission" date="2025-09" db="UniProtKB">
        <authorList>
            <consortium name="Ensembl"/>
        </authorList>
    </citation>
    <scope>IDENTIFICATION</scope>
    <source>
        <strain evidence="14">Guanapo</strain>
    </source>
</reference>
<keyword evidence="11" id="KW-0472">Membrane</keyword>
<dbReference type="PRINTS" id="PR01537">
    <property type="entry name" value="INTRLKN1R1F"/>
</dbReference>
<dbReference type="Proteomes" id="UP000242638">
    <property type="component" value="Unassembled WGS sequence"/>
</dbReference>
<name>A0A3P9Q6N2_POERE</name>
<evidence type="ECO:0000256" key="10">
    <source>
        <dbReference type="ARBA" id="ARBA00023319"/>
    </source>
</evidence>
<evidence type="ECO:0000313" key="15">
    <source>
        <dbReference type="Proteomes" id="UP000242638"/>
    </source>
</evidence>
<evidence type="ECO:0000256" key="9">
    <source>
        <dbReference type="ARBA" id="ARBA00023180"/>
    </source>
</evidence>
<dbReference type="SUPFAM" id="SSF48726">
    <property type="entry name" value="Immunoglobulin"/>
    <property type="match status" value="2"/>
</dbReference>
<keyword evidence="6" id="KW-0520">NAD</keyword>
<dbReference type="GO" id="GO:0042008">
    <property type="term" value="F:interleukin-18 receptor activity"/>
    <property type="evidence" value="ECO:0007669"/>
    <property type="project" value="TreeGrafter"/>
</dbReference>
<reference evidence="14" key="2">
    <citation type="submission" date="2025-08" db="UniProtKB">
        <authorList>
            <consortium name="Ensembl"/>
        </authorList>
    </citation>
    <scope>IDENTIFICATION</scope>
    <source>
        <strain evidence="14">Guanapo</strain>
    </source>
</reference>
<dbReference type="SMART" id="SM00409">
    <property type="entry name" value="IG"/>
    <property type="match status" value="2"/>
</dbReference>
<dbReference type="SMART" id="SM00255">
    <property type="entry name" value="TIR"/>
    <property type="match status" value="1"/>
</dbReference>
<dbReference type="Gene3D" id="3.40.50.10140">
    <property type="entry name" value="Toll/interleukin-1 receptor homology (TIR) domain"/>
    <property type="match status" value="1"/>
</dbReference>
<feature type="transmembrane region" description="Helical" evidence="11">
    <location>
        <begin position="358"/>
        <end position="381"/>
    </location>
</feature>
<keyword evidence="15" id="KW-1185">Reference proteome</keyword>
<dbReference type="Gene3D" id="2.60.40.10">
    <property type="entry name" value="Immunoglobulins"/>
    <property type="match status" value="2"/>
</dbReference>
<keyword evidence="3 11" id="KW-0812">Transmembrane</keyword>
<organism evidence="14 15">
    <name type="scientific">Poecilia reticulata</name>
    <name type="common">Guppy</name>
    <name type="synonym">Acanthophacelus reticulatus</name>
    <dbReference type="NCBI Taxonomy" id="8081"/>
    <lineage>
        <taxon>Eukaryota</taxon>
        <taxon>Metazoa</taxon>
        <taxon>Chordata</taxon>
        <taxon>Craniata</taxon>
        <taxon>Vertebrata</taxon>
        <taxon>Euteleostomi</taxon>
        <taxon>Actinopterygii</taxon>
        <taxon>Neopterygii</taxon>
        <taxon>Teleostei</taxon>
        <taxon>Neoteleostei</taxon>
        <taxon>Acanthomorphata</taxon>
        <taxon>Ovalentaria</taxon>
        <taxon>Atherinomorphae</taxon>
        <taxon>Cyprinodontiformes</taxon>
        <taxon>Poeciliidae</taxon>
        <taxon>Poeciliinae</taxon>
        <taxon>Poecilia</taxon>
    </lineage>
</organism>
<dbReference type="InterPro" id="IPR015621">
    <property type="entry name" value="IL-1_rcpt_fam"/>
</dbReference>
<evidence type="ECO:0000256" key="7">
    <source>
        <dbReference type="ARBA" id="ARBA00023157"/>
    </source>
</evidence>
<dbReference type="InterPro" id="IPR013783">
    <property type="entry name" value="Ig-like_fold"/>
</dbReference>